<dbReference type="InterPro" id="IPR010730">
    <property type="entry name" value="HET"/>
</dbReference>
<dbReference type="AlphaFoldDB" id="A0A2T4B6H9"/>
<feature type="domain" description="Heterokaryon incompatibility" evidence="1">
    <location>
        <begin position="92"/>
        <end position="175"/>
    </location>
</feature>
<dbReference type="PANTHER" id="PTHR24148">
    <property type="entry name" value="ANKYRIN REPEAT DOMAIN-CONTAINING PROTEIN 39 HOMOLOG-RELATED"/>
    <property type="match status" value="1"/>
</dbReference>
<proteinExistence type="predicted"/>
<dbReference type="InterPro" id="IPR052895">
    <property type="entry name" value="HetReg/Transcr_Mod"/>
</dbReference>
<evidence type="ECO:0000313" key="3">
    <source>
        <dbReference type="Proteomes" id="UP000241546"/>
    </source>
</evidence>
<protein>
    <submittedName>
        <fullName evidence="2">HET-domain-containing protein</fullName>
    </submittedName>
</protein>
<dbReference type="OrthoDB" id="5416609at2759"/>
<dbReference type="Proteomes" id="UP000241546">
    <property type="component" value="Unassembled WGS sequence"/>
</dbReference>
<keyword evidence="3" id="KW-1185">Reference proteome</keyword>
<evidence type="ECO:0000313" key="2">
    <source>
        <dbReference type="EMBL" id="PTB64811.1"/>
    </source>
</evidence>
<dbReference type="PANTHER" id="PTHR24148:SF73">
    <property type="entry name" value="HET DOMAIN PROTEIN (AFU_ORTHOLOGUE AFUA_8G01020)"/>
    <property type="match status" value="1"/>
</dbReference>
<dbReference type="RefSeq" id="XP_024748131.1">
    <property type="nucleotide sequence ID" value="XM_024898273.1"/>
</dbReference>
<feature type="non-terminal residue" evidence="2">
    <location>
        <position position="176"/>
    </location>
</feature>
<dbReference type="GeneID" id="36606391"/>
<gene>
    <name evidence="2" type="ORF">BBK36DRAFT_56584</name>
</gene>
<organism evidence="2 3">
    <name type="scientific">Trichoderma citrinoviride</name>
    <dbReference type="NCBI Taxonomy" id="58853"/>
    <lineage>
        <taxon>Eukaryota</taxon>
        <taxon>Fungi</taxon>
        <taxon>Dikarya</taxon>
        <taxon>Ascomycota</taxon>
        <taxon>Pezizomycotina</taxon>
        <taxon>Sordariomycetes</taxon>
        <taxon>Hypocreomycetidae</taxon>
        <taxon>Hypocreales</taxon>
        <taxon>Hypocreaceae</taxon>
        <taxon>Trichoderma</taxon>
    </lineage>
</organism>
<reference evidence="3" key="1">
    <citation type="submission" date="2016-07" db="EMBL/GenBank/DDBJ databases">
        <title>Multiple horizontal gene transfer events from other fungi enriched the ability of initially mycotrophic Trichoderma (Ascomycota) to feed on dead plant biomass.</title>
        <authorList>
            <consortium name="DOE Joint Genome Institute"/>
            <person name="Atanasova L."/>
            <person name="Chenthamara K."/>
            <person name="Zhang J."/>
            <person name="Grujic M."/>
            <person name="Henrissat B."/>
            <person name="Kuo A."/>
            <person name="Aerts A."/>
            <person name="Salamov A."/>
            <person name="Lipzen A."/>
            <person name="Labutti K."/>
            <person name="Barry K."/>
            <person name="Miao Y."/>
            <person name="Rahimi M.J."/>
            <person name="Shen Q."/>
            <person name="Grigoriev I.V."/>
            <person name="Kubicek C.P."/>
            <person name="Druzhinina I.S."/>
        </authorList>
    </citation>
    <scope>NUCLEOTIDE SEQUENCE [LARGE SCALE GENOMIC DNA]</scope>
    <source>
        <strain evidence="3">TUCIM 6016</strain>
    </source>
</reference>
<sequence>MQRATVENDEETLGVLTYSLSLVQSAGNSPGALPLQKDTNALYSYKPLRPGTKDIRILILYPDHDPEAEIRCDLFPLEHEFMRENGVESFPYMALSYTWGNRDPPRFISLGGKQKQVTLNLYRALLEFRDPTMPSLLWVDALCINQDSIDEKNHQVNMMDDVYKNAGCVLIWLDEE</sequence>
<evidence type="ECO:0000259" key="1">
    <source>
        <dbReference type="Pfam" id="PF06985"/>
    </source>
</evidence>
<dbReference type="Pfam" id="PF06985">
    <property type="entry name" value="HET"/>
    <property type="match status" value="1"/>
</dbReference>
<dbReference type="EMBL" id="KZ680216">
    <property type="protein sequence ID" value="PTB64811.1"/>
    <property type="molecule type" value="Genomic_DNA"/>
</dbReference>
<accession>A0A2T4B6H9</accession>
<name>A0A2T4B6H9_9HYPO</name>